<accession>A0AAD5PQL9</accession>
<protein>
    <submittedName>
        <fullName evidence="1">Uncharacterized protein</fullName>
    </submittedName>
</protein>
<keyword evidence="2" id="KW-1185">Reference proteome</keyword>
<proteinExistence type="predicted"/>
<organism evidence="1 2">
    <name type="scientific">Daphnia sinensis</name>
    <dbReference type="NCBI Taxonomy" id="1820382"/>
    <lineage>
        <taxon>Eukaryota</taxon>
        <taxon>Metazoa</taxon>
        <taxon>Ecdysozoa</taxon>
        <taxon>Arthropoda</taxon>
        <taxon>Crustacea</taxon>
        <taxon>Branchiopoda</taxon>
        <taxon>Diplostraca</taxon>
        <taxon>Cladocera</taxon>
        <taxon>Anomopoda</taxon>
        <taxon>Daphniidae</taxon>
        <taxon>Daphnia</taxon>
        <taxon>Daphnia similis group</taxon>
    </lineage>
</organism>
<dbReference type="AlphaFoldDB" id="A0AAD5PQL9"/>
<reference evidence="1 2" key="1">
    <citation type="submission" date="2022-05" db="EMBL/GenBank/DDBJ databases">
        <title>A multi-omics perspective on studying reproductive biology in Daphnia sinensis.</title>
        <authorList>
            <person name="Jia J."/>
        </authorList>
    </citation>
    <scope>NUCLEOTIDE SEQUENCE [LARGE SCALE GENOMIC DNA]</scope>
    <source>
        <strain evidence="1 2">WSL</strain>
    </source>
</reference>
<comment type="caution">
    <text evidence="1">The sequence shown here is derived from an EMBL/GenBank/DDBJ whole genome shotgun (WGS) entry which is preliminary data.</text>
</comment>
<evidence type="ECO:0000313" key="2">
    <source>
        <dbReference type="Proteomes" id="UP000820818"/>
    </source>
</evidence>
<evidence type="ECO:0000313" key="1">
    <source>
        <dbReference type="EMBL" id="KAI9555632.1"/>
    </source>
</evidence>
<dbReference type="Proteomes" id="UP000820818">
    <property type="component" value="Linkage Group LG7"/>
</dbReference>
<name>A0AAD5PQL9_9CRUS</name>
<dbReference type="EMBL" id="WJBH02000007">
    <property type="protein sequence ID" value="KAI9555632.1"/>
    <property type="molecule type" value="Genomic_DNA"/>
</dbReference>
<sequence length="133" mass="14613">MGKIKGNNHLTKTYTCIPVVAIGQSTQCPAIHTKAVVEMKQKTFGDDGFTAGELQWKCLHVGQCPLALWPARVQSEKELLRRGGETIQSHHAIVQETSFGPSASAGQFGRHQFRDGSTGIVQALQYLHYQHGQ</sequence>
<gene>
    <name evidence="1" type="ORF">GHT06_018147</name>
</gene>